<comment type="caution">
    <text evidence="2">The sequence shown here is derived from an EMBL/GenBank/DDBJ whole genome shotgun (WGS) entry which is preliminary data.</text>
</comment>
<dbReference type="SUPFAM" id="SSF143120">
    <property type="entry name" value="YefM-like"/>
    <property type="match status" value="1"/>
</dbReference>
<gene>
    <name evidence="2" type="ORF">GJ668_18070</name>
</gene>
<evidence type="ECO:0000256" key="1">
    <source>
        <dbReference type="ARBA" id="ARBA00009981"/>
    </source>
</evidence>
<evidence type="ECO:0000313" key="2">
    <source>
        <dbReference type="EMBL" id="MTW22962.1"/>
    </source>
</evidence>
<dbReference type="OrthoDB" id="9134981at2"/>
<proteinExistence type="inferred from homology"/>
<dbReference type="Proteomes" id="UP000434044">
    <property type="component" value="Unassembled WGS sequence"/>
</dbReference>
<accession>A0A6N8EF80</accession>
<dbReference type="RefSeq" id="WP_155451511.1">
    <property type="nucleotide sequence ID" value="NZ_WNKT01000060.1"/>
</dbReference>
<keyword evidence="3" id="KW-1185">Reference proteome</keyword>
<reference evidence="2 3" key="1">
    <citation type="submission" date="2019-11" db="EMBL/GenBank/DDBJ databases">
        <title>Whole-genome sequence of the anaerobic purple sulfur bacterium Allochromatium palmeri DSM 15591.</title>
        <authorList>
            <person name="Kyndt J.A."/>
            <person name="Meyer T.E."/>
        </authorList>
    </citation>
    <scope>NUCLEOTIDE SEQUENCE [LARGE SCALE GENOMIC DNA]</scope>
    <source>
        <strain evidence="2 3">DSM 15591</strain>
    </source>
</reference>
<organism evidence="2 3">
    <name type="scientific">Allochromatium palmeri</name>
    <dbReference type="NCBI Taxonomy" id="231048"/>
    <lineage>
        <taxon>Bacteria</taxon>
        <taxon>Pseudomonadati</taxon>
        <taxon>Pseudomonadota</taxon>
        <taxon>Gammaproteobacteria</taxon>
        <taxon>Chromatiales</taxon>
        <taxon>Chromatiaceae</taxon>
        <taxon>Allochromatium</taxon>
    </lineage>
</organism>
<dbReference type="InterPro" id="IPR036165">
    <property type="entry name" value="YefM-like_sf"/>
</dbReference>
<dbReference type="Pfam" id="PF03683">
    <property type="entry name" value="UPF0175"/>
    <property type="match status" value="1"/>
</dbReference>
<protein>
    <submittedName>
        <fullName evidence="2">Prevent-host-death family protein</fullName>
    </submittedName>
</protein>
<dbReference type="InterPro" id="IPR005368">
    <property type="entry name" value="UPF0175"/>
</dbReference>
<name>A0A6N8EF80_9GAMM</name>
<evidence type="ECO:0000313" key="3">
    <source>
        <dbReference type="Proteomes" id="UP000434044"/>
    </source>
</evidence>
<dbReference type="EMBL" id="WNKT01000060">
    <property type="protein sequence ID" value="MTW22962.1"/>
    <property type="molecule type" value="Genomic_DNA"/>
</dbReference>
<dbReference type="AlphaFoldDB" id="A0A6N8EF80"/>
<sequence length="107" mass="11748">MQTFETLNLASHTNDLIREAESGGLSIVTREGRPVFVAVPFDDALLRDGFMTALAMRLFDQEIMSLGQAARLAGLSIVEFMDHLDRSGIPVARPQAGELEQELARFG</sequence>
<comment type="similarity">
    <text evidence="1">Belongs to the phD/YefM antitoxin family.</text>
</comment>